<name>A4BB07_9GAMM</name>
<evidence type="ECO:0000313" key="1">
    <source>
        <dbReference type="EMBL" id="EAR10620.1"/>
    </source>
</evidence>
<proteinExistence type="predicted"/>
<sequence length="54" mass="6025">MADIVMNTTPELEERTIRNSGFMFIEGKDVVNLMRNTTVTGRVPGSVDTCQSFD</sequence>
<dbReference type="AlphaFoldDB" id="A4BB07"/>
<dbReference type="HOGENOM" id="CLU_3047232_0_0_6"/>
<dbReference type="Proteomes" id="UP000005953">
    <property type="component" value="Unassembled WGS sequence"/>
</dbReference>
<protein>
    <submittedName>
        <fullName evidence="1">Uncharacterized protein</fullName>
    </submittedName>
</protein>
<organism evidence="1 2">
    <name type="scientific">Reinekea blandensis MED297</name>
    <dbReference type="NCBI Taxonomy" id="314283"/>
    <lineage>
        <taxon>Bacteria</taxon>
        <taxon>Pseudomonadati</taxon>
        <taxon>Pseudomonadota</taxon>
        <taxon>Gammaproteobacteria</taxon>
        <taxon>Oceanospirillales</taxon>
        <taxon>Saccharospirillaceae</taxon>
        <taxon>Reinekea</taxon>
    </lineage>
</organism>
<gene>
    <name evidence="1" type="ORF">MED297_11410</name>
</gene>
<comment type="caution">
    <text evidence="1">The sequence shown here is derived from an EMBL/GenBank/DDBJ whole genome shotgun (WGS) entry which is preliminary data.</text>
</comment>
<dbReference type="EMBL" id="AAOE01000003">
    <property type="protein sequence ID" value="EAR10620.1"/>
    <property type="molecule type" value="Genomic_DNA"/>
</dbReference>
<keyword evidence="2" id="KW-1185">Reference proteome</keyword>
<accession>A4BB07</accession>
<reference evidence="1 2" key="1">
    <citation type="submission" date="2006-02" db="EMBL/GenBank/DDBJ databases">
        <authorList>
            <person name="Pinhassi J."/>
            <person name="Pedros-Alio C."/>
            <person name="Ferriera S."/>
            <person name="Johnson J."/>
            <person name="Kravitz S."/>
            <person name="Halpern A."/>
            <person name="Remington K."/>
            <person name="Beeson K."/>
            <person name="Tran B."/>
            <person name="Rogers Y.-H."/>
            <person name="Friedman R."/>
            <person name="Venter J.C."/>
        </authorList>
    </citation>
    <scope>NUCLEOTIDE SEQUENCE [LARGE SCALE GENOMIC DNA]</scope>
    <source>
        <strain evidence="1 2">MED297</strain>
    </source>
</reference>
<evidence type="ECO:0000313" key="2">
    <source>
        <dbReference type="Proteomes" id="UP000005953"/>
    </source>
</evidence>